<sequence length="1430" mass="161053">MSCHVVRCRGSWMLLDNDSVKVKAFLWRHRKGRAAVQPKVNFWNVEQPTIIILLLAFTYRCLDDAIISRRNYSMQWMNLPSQRAVSGAPAATARLYLARQAGEVLGQPIDSIDHWHTTAADSGHGSRLPSTKPLDRRWDRSRGIVFANVRPAHNRTVLTKSFSTSQVRKRSRELETVSRPRPLPSVQEKPVSGSVYENPHQTPTFRPPSQTQQSERLRKENEILQKRSMEAEQEVKAAVREQQALKAKFEVLEQNLRTDLKAYQQKQTEHKKEVANVRNEANRAAQQQTDALISRLRNEYAAQVANTENQEQHNKQLQQQLEHSREAHGRALASQRQADQRKHNDDVQTLTKQRKIRQSERQSYYRYRKVWTDLDDDVRALYNPVMTIRERVFAAAARFTEALPSHSSRMDKINPLLTRTNAKLFAQLDGSLEGFAERSRASQTALETKRSELRNVVDGLQVVSHYSRELTRFHRLEHQTEYSATDMAYYTANEKPLRDDRDELDAEIDELDSRDMSTMTLTAQSRHRMDVSTLKQRRSFISKLINYHFEVREKGRLHALLAGSITEKVIFGNTRAIEDEIRSADSARRARDAVGRDSRDSDDRSVGVRIEQKKLRTDHVEDVSLTREKLRDMRNITRKRVWLQIHLDQIPPALEEELNRLIRERLDAQGKVVRDALADLTGVRSSSSFARSPSVPATPSFARAEPSTIVPAERGGRRVRGLSAAPRVKPASKPLTPPSPSASSTNWAEVEAQLRDVNRQITQLSPGKELDLAIEQKRMLVKKTAILNLDKLEQKRKELLAANPVNRTALVALDANIKGCKENLAGRSNNLLRGTRPPRRVRRLDLRALNPKAGLGNGMANAASLPMVTFRPTASLQARHGLHQSHDMSIDTVAELYAAQHRAQEISCGIATVQHDQSGDGAKTSPQSPQDSRAPITDGSAATSAVTANDTPVSSISFTPSDIHRIAALSIADSPTLPTMALTYRIPTADYRDAVKASPNTNAAYWSYHLYKNAAGHGPTVHYCTKLDQAERVLQDHFRRQPVLGFDIEWEMRASKTSSTKQNVSLIQIACEDRICLIHVANFPGTQPDELVPGTLREILESDQVVKAGVNIGGDARRMREYLNVDMRGQFELSYLFKVVTFSRKDINRSLKGASLAAQVQSALLLPLNKGEVRVSSWSKKLSKEQADYSASDAYAGFQLFHALEAKRLKMDPTPPRPAFRELEEPLVLGDGTILRPQPYKPRAPTAEGRAEELDDDAGEEFFDALETQAPPDTTADAKARASVSNEAVQYPVLPTLDEAAAPSTSGEINTTSFSLPVRPAPTTTPELDAANNWIVIHKSRQRSVQAKDPSLRAYFWWHMQGNTVAQTAALARDPPLAHTTVASYILEAIRWEELPYETDRMKIVLEILPRSVWSRYWKIVERIEAETST</sequence>
<dbReference type="PANTHER" id="PTHR13620">
    <property type="entry name" value="3-5 EXONUCLEASE"/>
    <property type="match status" value="1"/>
</dbReference>
<feature type="region of interest" description="Disordered" evidence="3">
    <location>
        <begin position="162"/>
        <end position="215"/>
    </location>
</feature>
<feature type="region of interest" description="Disordered" evidence="3">
    <location>
        <begin position="1232"/>
        <end position="1252"/>
    </location>
</feature>
<keyword evidence="1" id="KW-0540">Nuclease</keyword>
<evidence type="ECO:0000256" key="2">
    <source>
        <dbReference type="ARBA" id="ARBA00022801"/>
    </source>
</evidence>
<evidence type="ECO:0000313" key="5">
    <source>
        <dbReference type="EMBL" id="KAK5693652.1"/>
    </source>
</evidence>
<evidence type="ECO:0000313" key="6">
    <source>
        <dbReference type="Proteomes" id="UP001310594"/>
    </source>
</evidence>
<proteinExistence type="predicted"/>
<dbReference type="InterPro" id="IPR002562">
    <property type="entry name" value="3'-5'_exonuclease_dom"/>
</dbReference>
<protein>
    <recommendedName>
        <fullName evidence="4">3'-5' exonuclease domain-containing protein</fullName>
    </recommendedName>
</protein>
<accession>A0AAN7ZRN9</accession>
<comment type="caution">
    <text evidence="5">The sequence shown here is derived from an EMBL/GenBank/DDBJ whole genome shotgun (WGS) entry which is preliminary data.</text>
</comment>
<feature type="region of interest" description="Disordered" evidence="3">
    <location>
        <begin position="307"/>
        <end position="355"/>
    </location>
</feature>
<dbReference type="Pfam" id="PF01612">
    <property type="entry name" value="DNA_pol_A_exo1"/>
    <property type="match status" value="1"/>
</dbReference>
<evidence type="ECO:0000256" key="3">
    <source>
        <dbReference type="SAM" id="MobiDB-lite"/>
    </source>
</evidence>
<dbReference type="GO" id="GO:0008408">
    <property type="term" value="F:3'-5' exonuclease activity"/>
    <property type="evidence" value="ECO:0007669"/>
    <property type="project" value="InterPro"/>
</dbReference>
<name>A0AAN7ZRN9_9PEZI</name>
<feature type="domain" description="3'-5' exonuclease" evidence="4">
    <location>
        <begin position="1021"/>
        <end position="1209"/>
    </location>
</feature>
<feature type="compositionally biased region" description="Polar residues" evidence="3">
    <location>
        <begin position="199"/>
        <end position="214"/>
    </location>
</feature>
<gene>
    <name evidence="5" type="ORF">LTR97_010221</name>
</gene>
<reference evidence="5" key="1">
    <citation type="submission" date="2023-08" db="EMBL/GenBank/DDBJ databases">
        <title>Black Yeasts Isolated from many extreme environments.</title>
        <authorList>
            <person name="Coleine C."/>
            <person name="Stajich J.E."/>
            <person name="Selbmann L."/>
        </authorList>
    </citation>
    <scope>NUCLEOTIDE SEQUENCE</scope>
    <source>
        <strain evidence="5">CCFEE 5810</strain>
    </source>
</reference>
<evidence type="ECO:0000259" key="4">
    <source>
        <dbReference type="SMART" id="SM00474"/>
    </source>
</evidence>
<dbReference type="GO" id="GO:0005634">
    <property type="term" value="C:nucleus"/>
    <property type="evidence" value="ECO:0007669"/>
    <property type="project" value="TreeGrafter"/>
</dbReference>
<dbReference type="PANTHER" id="PTHR13620:SF104">
    <property type="entry name" value="EXONUCLEASE 3'-5' DOMAIN-CONTAINING PROTEIN 2"/>
    <property type="match status" value="1"/>
</dbReference>
<dbReference type="GO" id="GO:0006139">
    <property type="term" value="P:nucleobase-containing compound metabolic process"/>
    <property type="evidence" value="ECO:0007669"/>
    <property type="project" value="InterPro"/>
</dbReference>
<dbReference type="GO" id="GO:0003676">
    <property type="term" value="F:nucleic acid binding"/>
    <property type="evidence" value="ECO:0007669"/>
    <property type="project" value="InterPro"/>
</dbReference>
<keyword evidence="2" id="KW-0378">Hydrolase</keyword>
<dbReference type="InterPro" id="IPR036397">
    <property type="entry name" value="RNaseH_sf"/>
</dbReference>
<dbReference type="InterPro" id="IPR051132">
    <property type="entry name" value="3-5_Exonuclease_domain"/>
</dbReference>
<feature type="compositionally biased region" description="Polar residues" evidence="3">
    <location>
        <begin position="940"/>
        <end position="953"/>
    </location>
</feature>
<dbReference type="GO" id="GO:0005737">
    <property type="term" value="C:cytoplasm"/>
    <property type="evidence" value="ECO:0007669"/>
    <property type="project" value="TreeGrafter"/>
</dbReference>
<evidence type="ECO:0000256" key="1">
    <source>
        <dbReference type="ARBA" id="ARBA00022722"/>
    </source>
</evidence>
<dbReference type="Proteomes" id="UP001310594">
    <property type="component" value="Unassembled WGS sequence"/>
</dbReference>
<dbReference type="EMBL" id="JAVRQU010000017">
    <property type="protein sequence ID" value="KAK5693652.1"/>
    <property type="molecule type" value="Genomic_DNA"/>
</dbReference>
<feature type="region of interest" description="Disordered" evidence="3">
    <location>
        <begin position="915"/>
        <end position="953"/>
    </location>
</feature>
<feature type="region of interest" description="Disordered" evidence="3">
    <location>
        <begin position="718"/>
        <end position="745"/>
    </location>
</feature>
<dbReference type="SUPFAM" id="SSF53098">
    <property type="entry name" value="Ribonuclease H-like"/>
    <property type="match status" value="1"/>
</dbReference>
<dbReference type="Gene3D" id="3.30.420.10">
    <property type="entry name" value="Ribonuclease H-like superfamily/Ribonuclease H"/>
    <property type="match status" value="1"/>
</dbReference>
<feature type="region of interest" description="Disordered" evidence="3">
    <location>
        <begin position="587"/>
        <end position="606"/>
    </location>
</feature>
<dbReference type="SMART" id="SM00474">
    <property type="entry name" value="35EXOc"/>
    <property type="match status" value="1"/>
</dbReference>
<organism evidence="5 6">
    <name type="scientific">Elasticomyces elasticus</name>
    <dbReference type="NCBI Taxonomy" id="574655"/>
    <lineage>
        <taxon>Eukaryota</taxon>
        <taxon>Fungi</taxon>
        <taxon>Dikarya</taxon>
        <taxon>Ascomycota</taxon>
        <taxon>Pezizomycotina</taxon>
        <taxon>Dothideomycetes</taxon>
        <taxon>Dothideomycetidae</taxon>
        <taxon>Mycosphaerellales</taxon>
        <taxon>Teratosphaeriaceae</taxon>
        <taxon>Elasticomyces</taxon>
    </lineage>
</organism>
<dbReference type="InterPro" id="IPR012337">
    <property type="entry name" value="RNaseH-like_sf"/>
</dbReference>
<dbReference type="CDD" id="cd06141">
    <property type="entry name" value="WRN_exo"/>
    <property type="match status" value="1"/>
</dbReference>